<name>A0AA39PZ81_9AGAR</name>
<organism evidence="1 2">
    <name type="scientific">Armillaria luteobubalina</name>
    <dbReference type="NCBI Taxonomy" id="153913"/>
    <lineage>
        <taxon>Eukaryota</taxon>
        <taxon>Fungi</taxon>
        <taxon>Dikarya</taxon>
        <taxon>Basidiomycota</taxon>
        <taxon>Agaricomycotina</taxon>
        <taxon>Agaricomycetes</taxon>
        <taxon>Agaricomycetidae</taxon>
        <taxon>Agaricales</taxon>
        <taxon>Marasmiineae</taxon>
        <taxon>Physalacriaceae</taxon>
        <taxon>Armillaria</taxon>
    </lineage>
</organism>
<proteinExistence type="predicted"/>
<accession>A0AA39PZ81</accession>
<evidence type="ECO:0000313" key="1">
    <source>
        <dbReference type="EMBL" id="KAK0493308.1"/>
    </source>
</evidence>
<evidence type="ECO:0000313" key="2">
    <source>
        <dbReference type="Proteomes" id="UP001175228"/>
    </source>
</evidence>
<dbReference type="AlphaFoldDB" id="A0AA39PZ81"/>
<dbReference type="EMBL" id="JAUEPU010000025">
    <property type="protein sequence ID" value="KAK0493308.1"/>
    <property type="molecule type" value="Genomic_DNA"/>
</dbReference>
<protein>
    <submittedName>
        <fullName evidence="1">Uncharacterized protein</fullName>
    </submittedName>
</protein>
<sequence>MDTALCWFTPGSAFPDMALTAHESLDHCTSYKEREEYLWDIPSSLSPLNLTTTLSSSLPNTKQCAAVAKSETSTSDVVTARISLRKLFHANSPTVNLAHSTPQTAGRLLVIKPVGNIADIPSNIPPTSMVLPFLLAGYAVPAAREFFKLPPLWEDYLFCS</sequence>
<comment type="caution">
    <text evidence="1">The sequence shown here is derived from an EMBL/GenBank/DDBJ whole genome shotgun (WGS) entry which is preliminary data.</text>
</comment>
<gene>
    <name evidence="1" type="ORF">EDD18DRAFT_1356731</name>
</gene>
<reference evidence="1" key="1">
    <citation type="submission" date="2023-06" db="EMBL/GenBank/DDBJ databases">
        <authorList>
            <consortium name="Lawrence Berkeley National Laboratory"/>
            <person name="Ahrendt S."/>
            <person name="Sahu N."/>
            <person name="Indic B."/>
            <person name="Wong-Bajracharya J."/>
            <person name="Merenyi Z."/>
            <person name="Ke H.-M."/>
            <person name="Monk M."/>
            <person name="Kocsube S."/>
            <person name="Drula E."/>
            <person name="Lipzen A."/>
            <person name="Balint B."/>
            <person name="Henrissat B."/>
            <person name="Andreopoulos B."/>
            <person name="Martin F.M."/>
            <person name="Harder C.B."/>
            <person name="Rigling D."/>
            <person name="Ford K.L."/>
            <person name="Foster G.D."/>
            <person name="Pangilinan J."/>
            <person name="Papanicolaou A."/>
            <person name="Barry K."/>
            <person name="LaButti K."/>
            <person name="Viragh M."/>
            <person name="Koriabine M."/>
            <person name="Yan M."/>
            <person name="Riley R."/>
            <person name="Champramary S."/>
            <person name="Plett K.L."/>
            <person name="Tsai I.J."/>
            <person name="Slot J."/>
            <person name="Sipos G."/>
            <person name="Plett J."/>
            <person name="Nagy L.G."/>
            <person name="Grigoriev I.V."/>
        </authorList>
    </citation>
    <scope>NUCLEOTIDE SEQUENCE</scope>
    <source>
        <strain evidence="1">HWK02</strain>
    </source>
</reference>
<dbReference type="Proteomes" id="UP001175228">
    <property type="component" value="Unassembled WGS sequence"/>
</dbReference>
<keyword evidence="2" id="KW-1185">Reference proteome</keyword>